<evidence type="ECO:0000313" key="2">
    <source>
        <dbReference type="EMBL" id="KTD35754.1"/>
    </source>
</evidence>
<feature type="transmembrane region" description="Helical" evidence="1">
    <location>
        <begin position="35"/>
        <end position="52"/>
    </location>
</feature>
<sequence length="108" mass="12549">MIKQPFILMMSLFSSQAFAEKIPFKHTLEPRHGWMVYVLALAILTLIAFVLAKKNQGSFERSSPCLIIDKKRLNTKTMLYIIEYHNQQFMLADNQQSLAFVNLTKEPQ</sequence>
<keyword evidence="3" id="KW-1185">Reference proteome</keyword>
<name>A0A0W0WTU3_9GAMM</name>
<organism evidence="2 3">
    <name type="scientific">Legionella nautarum</name>
    <dbReference type="NCBI Taxonomy" id="45070"/>
    <lineage>
        <taxon>Bacteria</taxon>
        <taxon>Pseudomonadati</taxon>
        <taxon>Pseudomonadota</taxon>
        <taxon>Gammaproteobacteria</taxon>
        <taxon>Legionellales</taxon>
        <taxon>Legionellaceae</taxon>
        <taxon>Legionella</taxon>
    </lineage>
</organism>
<proteinExistence type="predicted"/>
<dbReference type="PATRIC" id="fig|45070.6.peg.785"/>
<comment type="caution">
    <text evidence="2">The sequence shown here is derived from an EMBL/GenBank/DDBJ whole genome shotgun (WGS) entry which is preliminary data.</text>
</comment>
<dbReference type="RefSeq" id="WP_058503799.1">
    <property type="nucleotide sequence ID" value="NZ_CAAAIF010000001.1"/>
</dbReference>
<evidence type="ECO:0000256" key="1">
    <source>
        <dbReference type="SAM" id="Phobius"/>
    </source>
</evidence>
<dbReference type="STRING" id="45070.Lnau_0738"/>
<dbReference type="AlphaFoldDB" id="A0A0W0WTU3"/>
<dbReference type="Proteomes" id="UP000054725">
    <property type="component" value="Unassembled WGS sequence"/>
</dbReference>
<dbReference type="OrthoDB" id="5653356at2"/>
<accession>A0A0W0WTU3</accession>
<dbReference type="EMBL" id="LNYO01000013">
    <property type="protein sequence ID" value="KTD35754.1"/>
    <property type="molecule type" value="Genomic_DNA"/>
</dbReference>
<gene>
    <name evidence="2" type="ORF">Lnau_0738</name>
</gene>
<evidence type="ECO:0000313" key="3">
    <source>
        <dbReference type="Proteomes" id="UP000054725"/>
    </source>
</evidence>
<keyword evidence="1" id="KW-0472">Membrane</keyword>
<keyword evidence="1" id="KW-0812">Transmembrane</keyword>
<keyword evidence="1" id="KW-1133">Transmembrane helix</keyword>
<protein>
    <submittedName>
        <fullName evidence="2">Uncharacterized protein</fullName>
    </submittedName>
</protein>
<reference evidence="2 3" key="1">
    <citation type="submission" date="2015-11" db="EMBL/GenBank/DDBJ databases">
        <title>Genomic analysis of 38 Legionella species identifies large and diverse effector repertoires.</title>
        <authorList>
            <person name="Burstein D."/>
            <person name="Amaro F."/>
            <person name="Zusman T."/>
            <person name="Lifshitz Z."/>
            <person name="Cohen O."/>
            <person name="Gilbert J.A."/>
            <person name="Pupko T."/>
            <person name="Shuman H.A."/>
            <person name="Segal G."/>
        </authorList>
    </citation>
    <scope>NUCLEOTIDE SEQUENCE [LARGE SCALE GENOMIC DNA]</scope>
    <source>
        <strain evidence="2 3">ATCC 49506</strain>
    </source>
</reference>